<feature type="region of interest" description="Disordered" evidence="1">
    <location>
        <begin position="630"/>
        <end position="653"/>
    </location>
</feature>
<organism evidence="3 4">
    <name type="scientific">Amphibalanus amphitrite</name>
    <name type="common">Striped barnacle</name>
    <name type="synonym">Balanus amphitrite</name>
    <dbReference type="NCBI Taxonomy" id="1232801"/>
    <lineage>
        <taxon>Eukaryota</taxon>
        <taxon>Metazoa</taxon>
        <taxon>Ecdysozoa</taxon>
        <taxon>Arthropoda</taxon>
        <taxon>Crustacea</taxon>
        <taxon>Multicrustacea</taxon>
        <taxon>Cirripedia</taxon>
        <taxon>Thoracica</taxon>
        <taxon>Thoracicalcarea</taxon>
        <taxon>Balanomorpha</taxon>
        <taxon>Balanoidea</taxon>
        <taxon>Balanidae</taxon>
        <taxon>Amphibalaninae</taxon>
        <taxon>Amphibalanus</taxon>
    </lineage>
</organism>
<dbReference type="OrthoDB" id="193787at2759"/>
<sequence>MNSGRPPATWEAGQAGAVPSQPGTSAAPSLPPLSTPSGPPMAVAGPSTPVLAAPPPIPGDTQELPPELVAQGWRRLWSRRENRHYFWNHLTNQSLWDLPPLHGGRQQFDPVSDPLGIMGQPGHPGQGLKRRASEEFGGPVTKRIPIVHGPWDLEIPTNAVIFERPPITTPHPHPDIEIMRAQLTNKLRQTYQELCHSREGVDAPVGSFSRWLMERKVIDSGTDRLLPSLCYPEISMSMYREIMNDLPMKLVKPKFTGEARKQLSRYCEAAKKMIESRTASPESRKIVKWNVEDTFQWLRRTVGASFDDFQERLQHLKRQCQPQITEAAKQSVEAICLKVYNLSADYAKKIHEKHWELLKEHNITEIHTSLTVENPRKVWCFPIQYALPSPRLPQIEYLQDKETMMLRYKGEALKINTLYLQKLEQLYRYSCIEDRKLDSFLTRVWCMLKRYNTFWAATGGGETSATQATQAALPLTVLECLHKNFGVTFELFASPLNCYFRQYCSAFPDTDGYFGSRGMVLDFKPTHGSFEANPPFCEELMEACVTHFERLLSQTAEPLSFVVFFPEWRDPAPAALSQLEGSRWNRRQIALPAFEHHYRHGFQHVVSSGCGLYVPAAVVLAAPSYLRPSDPLDPLRPSPADSPERADSTMRSGNGTVVVWLQNDAGHARWAPTKERVDALA</sequence>
<dbReference type="PANTHER" id="PTHR21727:SF0">
    <property type="entry name" value="MRNA (2'-O-METHYLADENOSINE-N(6)-)-METHYLTRANSFERASE"/>
    <property type="match status" value="1"/>
</dbReference>
<comment type="caution">
    <text evidence="3">The sequence shown here is derived from an EMBL/GenBank/DDBJ whole genome shotgun (WGS) entry which is preliminary data.</text>
</comment>
<dbReference type="InterPro" id="IPR039881">
    <property type="entry name" value="PCIF1-like"/>
</dbReference>
<feature type="compositionally biased region" description="Pro residues" evidence="1">
    <location>
        <begin position="29"/>
        <end position="39"/>
    </location>
</feature>
<dbReference type="Proteomes" id="UP000440578">
    <property type="component" value="Unassembled WGS sequence"/>
</dbReference>
<dbReference type="CDD" id="cd00201">
    <property type="entry name" value="WW"/>
    <property type="match status" value="1"/>
</dbReference>
<dbReference type="InterPro" id="IPR036020">
    <property type="entry name" value="WW_dom_sf"/>
</dbReference>
<protein>
    <submittedName>
        <fullName evidence="3">Phosphorylated CTD-interacting factor 1</fullName>
    </submittedName>
</protein>
<dbReference type="PANTHER" id="PTHR21727">
    <property type="entry name" value="PHOSPHORYLATED CTD INTERACTING FACTOR 1"/>
    <property type="match status" value="1"/>
</dbReference>
<dbReference type="Gene3D" id="1.20.1270.10">
    <property type="match status" value="1"/>
</dbReference>
<name>A0A6A4VQY9_AMPAM</name>
<dbReference type="GO" id="GO:0016422">
    <property type="term" value="F:mRNA (2'-O-methyladenosine-N6-)-methyltransferase activity"/>
    <property type="evidence" value="ECO:0007669"/>
    <property type="project" value="InterPro"/>
</dbReference>
<dbReference type="SMART" id="SM00456">
    <property type="entry name" value="WW"/>
    <property type="match status" value="1"/>
</dbReference>
<dbReference type="InterPro" id="IPR001202">
    <property type="entry name" value="WW_dom"/>
</dbReference>
<evidence type="ECO:0000256" key="1">
    <source>
        <dbReference type="SAM" id="MobiDB-lite"/>
    </source>
</evidence>
<accession>A0A6A4VQY9</accession>
<dbReference type="Pfam" id="PF12237">
    <property type="entry name" value="PCIF1_WW"/>
    <property type="match status" value="1"/>
</dbReference>
<reference evidence="3 4" key="1">
    <citation type="submission" date="2019-07" db="EMBL/GenBank/DDBJ databases">
        <title>Draft genome assembly of a fouling barnacle, Amphibalanus amphitrite (Darwin, 1854): The first reference genome for Thecostraca.</title>
        <authorList>
            <person name="Kim W."/>
        </authorList>
    </citation>
    <scope>NUCLEOTIDE SEQUENCE [LARGE SCALE GENOMIC DNA]</scope>
    <source>
        <strain evidence="3">SNU_AA5</strain>
        <tissue evidence="3">Soma without cirri and trophi</tissue>
    </source>
</reference>
<dbReference type="Pfam" id="PF00397">
    <property type="entry name" value="WW"/>
    <property type="match status" value="1"/>
</dbReference>
<feature type="region of interest" description="Disordered" evidence="1">
    <location>
        <begin position="1"/>
        <end position="64"/>
    </location>
</feature>
<feature type="domain" description="WW" evidence="2">
    <location>
        <begin position="67"/>
        <end position="101"/>
    </location>
</feature>
<gene>
    <name evidence="3" type="primary">PCIF1</name>
    <name evidence="3" type="ORF">FJT64_010275</name>
</gene>
<dbReference type="AlphaFoldDB" id="A0A6A4VQY9"/>
<dbReference type="EMBL" id="VIIS01001863">
    <property type="protein sequence ID" value="KAF0291631.1"/>
    <property type="molecule type" value="Genomic_DNA"/>
</dbReference>
<evidence type="ECO:0000313" key="3">
    <source>
        <dbReference type="EMBL" id="KAF0291631.1"/>
    </source>
</evidence>
<dbReference type="SUPFAM" id="SSF51045">
    <property type="entry name" value="WW domain"/>
    <property type="match status" value="1"/>
</dbReference>
<evidence type="ECO:0000313" key="4">
    <source>
        <dbReference type="Proteomes" id="UP000440578"/>
    </source>
</evidence>
<dbReference type="PROSITE" id="PS50020">
    <property type="entry name" value="WW_DOMAIN_2"/>
    <property type="match status" value="1"/>
</dbReference>
<proteinExistence type="predicted"/>
<dbReference type="InterPro" id="IPR022035">
    <property type="entry name" value="PCIF1_WW"/>
</dbReference>
<keyword evidence="4" id="KW-1185">Reference proteome</keyword>
<dbReference type="FunFam" id="2.20.70.10:FF:000036">
    <property type="entry name" value="Phosphorylated CTD-interacting factor 1"/>
    <property type="match status" value="1"/>
</dbReference>
<dbReference type="GO" id="GO:0005634">
    <property type="term" value="C:nucleus"/>
    <property type="evidence" value="ECO:0007669"/>
    <property type="project" value="TreeGrafter"/>
</dbReference>
<dbReference type="GO" id="GO:0099122">
    <property type="term" value="F:RNA polymerase II C-terminal domain binding"/>
    <property type="evidence" value="ECO:0007669"/>
    <property type="project" value="InterPro"/>
</dbReference>
<dbReference type="InterPro" id="IPR029048">
    <property type="entry name" value="HSP70_C_sf"/>
</dbReference>
<dbReference type="Gene3D" id="2.20.70.10">
    <property type="match status" value="1"/>
</dbReference>
<evidence type="ECO:0000259" key="2">
    <source>
        <dbReference type="PROSITE" id="PS50020"/>
    </source>
</evidence>